<comment type="caution">
    <text evidence="3">The sequence shown here is derived from an EMBL/GenBank/DDBJ whole genome shotgun (WGS) entry which is preliminary data.</text>
</comment>
<keyword evidence="1" id="KW-1133">Transmembrane helix</keyword>
<reference evidence="3" key="1">
    <citation type="submission" date="2023-07" db="EMBL/GenBank/DDBJ databases">
        <title>Genome content predicts the carbon catabolic preferences of heterotrophic bacteria.</title>
        <authorList>
            <person name="Gralka M."/>
        </authorList>
    </citation>
    <scope>NUCLEOTIDE SEQUENCE</scope>
    <source>
        <strain evidence="3">I3M17_2</strain>
    </source>
</reference>
<dbReference type="InterPro" id="IPR053195">
    <property type="entry name" value="Bax-like"/>
</dbReference>
<dbReference type="InterPro" id="IPR002901">
    <property type="entry name" value="MGlyc_endo_b_GlcNAc-like_dom"/>
</dbReference>
<dbReference type="PANTHER" id="PTHR40572">
    <property type="entry name" value="PROTEIN BAX"/>
    <property type="match status" value="1"/>
</dbReference>
<dbReference type="GO" id="GO:0004040">
    <property type="term" value="F:amidase activity"/>
    <property type="evidence" value="ECO:0007669"/>
    <property type="project" value="InterPro"/>
</dbReference>
<accession>A0AAW7X875</accession>
<proteinExistence type="predicted"/>
<dbReference type="AlphaFoldDB" id="A0AAW7X875"/>
<dbReference type="Proteomes" id="UP001169760">
    <property type="component" value="Unassembled WGS sequence"/>
</dbReference>
<dbReference type="Pfam" id="PF01832">
    <property type="entry name" value="Glucosaminidase"/>
    <property type="match status" value="1"/>
</dbReference>
<evidence type="ECO:0000313" key="3">
    <source>
        <dbReference type="EMBL" id="MDO6423485.1"/>
    </source>
</evidence>
<evidence type="ECO:0000313" key="4">
    <source>
        <dbReference type="Proteomes" id="UP001169760"/>
    </source>
</evidence>
<sequence length="259" mass="29514">MQNAKTKFIALLFTAYIIATFGLLIWAIQHSPSRAINTSTTFGPAPDFSAITNIAERKAAFFDYFTPIIEHKNTLILADRERLAAVQSDWQEDATLSNTHQFYLSRWLKRYKIKEEWPIEKQLAELDKRMHIIPPALVLAQAANESAWGTSRFAQDGNNYFGQWCFKKGCGLVPSGRRANAKHEVRKFKSPAGSVDAYLRNLNTHRAYKQLRNIRAQLHQANQPITGVALAEGLIKYSERGEEYVHELQAMMRSNGLEE</sequence>
<protein>
    <submittedName>
        <fullName evidence="3">Glucosaminidase domain-containing protein</fullName>
    </submittedName>
</protein>
<dbReference type="RefSeq" id="WP_303493144.1">
    <property type="nucleotide sequence ID" value="NZ_JAUOPB010000009.1"/>
</dbReference>
<feature type="transmembrane region" description="Helical" evidence="1">
    <location>
        <begin position="9"/>
        <end position="28"/>
    </location>
</feature>
<feature type="domain" description="Mannosyl-glycoprotein endo-beta-N-acetylglucosamidase-like" evidence="2">
    <location>
        <begin position="124"/>
        <end position="256"/>
    </location>
</feature>
<dbReference type="PANTHER" id="PTHR40572:SF1">
    <property type="entry name" value="PROTEIN BAX"/>
    <property type="match status" value="1"/>
</dbReference>
<organism evidence="3 4">
    <name type="scientific">Saccharophagus degradans</name>
    <dbReference type="NCBI Taxonomy" id="86304"/>
    <lineage>
        <taxon>Bacteria</taxon>
        <taxon>Pseudomonadati</taxon>
        <taxon>Pseudomonadota</taxon>
        <taxon>Gammaproteobacteria</taxon>
        <taxon>Cellvibrionales</taxon>
        <taxon>Cellvibrionaceae</taxon>
        <taxon>Saccharophagus</taxon>
    </lineage>
</organism>
<evidence type="ECO:0000259" key="2">
    <source>
        <dbReference type="Pfam" id="PF01832"/>
    </source>
</evidence>
<gene>
    <name evidence="3" type="ORF">Q4521_13475</name>
</gene>
<name>A0AAW7X875_9GAMM</name>
<keyword evidence="1" id="KW-0472">Membrane</keyword>
<dbReference type="Gene3D" id="1.10.530.10">
    <property type="match status" value="1"/>
</dbReference>
<dbReference type="EMBL" id="JAUOPB010000009">
    <property type="protein sequence ID" value="MDO6423485.1"/>
    <property type="molecule type" value="Genomic_DNA"/>
</dbReference>
<evidence type="ECO:0000256" key="1">
    <source>
        <dbReference type="SAM" id="Phobius"/>
    </source>
</evidence>
<keyword evidence="1" id="KW-0812">Transmembrane</keyword>